<dbReference type="SUPFAM" id="SSF54373">
    <property type="entry name" value="FAD-linked reductases, C-terminal domain"/>
    <property type="match status" value="1"/>
</dbReference>
<evidence type="ECO:0000256" key="1">
    <source>
        <dbReference type="ARBA" id="ARBA00001974"/>
    </source>
</evidence>
<keyword evidence="3" id="KW-0560">Oxidoreductase</keyword>
<protein>
    <recommendedName>
        <fullName evidence="5">Amine oxidase domain-containing protein</fullName>
    </recommendedName>
</protein>
<dbReference type="SUPFAM" id="SSF51905">
    <property type="entry name" value="FAD/NAD(P)-binding domain"/>
    <property type="match status" value="1"/>
</dbReference>
<keyword evidence="7" id="KW-1185">Reference proteome</keyword>
<dbReference type="Gene3D" id="1.10.405.10">
    <property type="entry name" value="Guanine Nucleotide Dissociation Inhibitor, domain 1"/>
    <property type="match status" value="1"/>
</dbReference>
<dbReference type="Proteomes" id="UP000235116">
    <property type="component" value="Chromosome"/>
</dbReference>
<dbReference type="KEGG" id="kak:Kalk_11460"/>
<dbReference type="Pfam" id="PF01593">
    <property type="entry name" value="Amino_oxidase"/>
    <property type="match status" value="1"/>
</dbReference>
<dbReference type="PANTHER" id="PTHR43563">
    <property type="entry name" value="AMINE OXIDASE"/>
    <property type="match status" value="1"/>
</dbReference>
<dbReference type="PRINTS" id="PR00757">
    <property type="entry name" value="AMINEOXDASEF"/>
</dbReference>
<evidence type="ECO:0000259" key="5">
    <source>
        <dbReference type="Pfam" id="PF01593"/>
    </source>
</evidence>
<dbReference type="AlphaFoldDB" id="A0A2K9LRK7"/>
<comment type="cofactor">
    <cofactor evidence="1">
        <name>FAD</name>
        <dbReference type="ChEBI" id="CHEBI:57692"/>
    </cofactor>
</comment>
<evidence type="ECO:0000256" key="4">
    <source>
        <dbReference type="PIRSR" id="PIRSR601613-1"/>
    </source>
</evidence>
<comment type="similarity">
    <text evidence="2">Belongs to the flavin monoamine oxidase family.</text>
</comment>
<dbReference type="InterPro" id="IPR036188">
    <property type="entry name" value="FAD/NAD-bd_sf"/>
</dbReference>
<dbReference type="Gene3D" id="3.90.660.10">
    <property type="match status" value="1"/>
</dbReference>
<organism evidence="6 7">
    <name type="scientific">Ketobacter alkanivorans</name>
    <dbReference type="NCBI Taxonomy" id="1917421"/>
    <lineage>
        <taxon>Bacteria</taxon>
        <taxon>Pseudomonadati</taxon>
        <taxon>Pseudomonadota</taxon>
        <taxon>Gammaproteobacteria</taxon>
        <taxon>Pseudomonadales</taxon>
        <taxon>Ketobacteraceae</taxon>
        <taxon>Ketobacter</taxon>
    </lineage>
</organism>
<dbReference type="Gene3D" id="3.50.50.60">
    <property type="entry name" value="FAD/NAD(P)-binding domain"/>
    <property type="match status" value="1"/>
</dbReference>
<reference evidence="7" key="1">
    <citation type="submission" date="2017-08" db="EMBL/GenBank/DDBJ databases">
        <title>Direct submision.</title>
        <authorList>
            <person name="Kim S.-J."/>
            <person name="Rhee S.-K."/>
        </authorList>
    </citation>
    <scope>NUCLEOTIDE SEQUENCE [LARGE SCALE GENOMIC DNA]</scope>
    <source>
        <strain evidence="7">GI5</strain>
    </source>
</reference>
<dbReference type="InterPro" id="IPR002937">
    <property type="entry name" value="Amino_oxidase"/>
</dbReference>
<name>A0A2K9LRK7_9GAMM</name>
<evidence type="ECO:0000313" key="6">
    <source>
        <dbReference type="EMBL" id="AUM14922.1"/>
    </source>
</evidence>
<proteinExistence type="inferred from homology"/>
<feature type="binding site" evidence="4">
    <location>
        <position position="350"/>
    </location>
    <ligand>
        <name>substrate</name>
    </ligand>
</feature>
<dbReference type="PANTHER" id="PTHR43563:SF1">
    <property type="entry name" value="AMINE OXIDASE [FLAVIN-CONTAINING] B"/>
    <property type="match status" value="1"/>
</dbReference>
<gene>
    <name evidence="6" type="ORF">Kalk_11460</name>
</gene>
<dbReference type="InterPro" id="IPR001613">
    <property type="entry name" value="Flavin_amine_oxidase"/>
</dbReference>
<feature type="binding site" evidence="4">
    <location>
        <begin position="44"/>
        <end position="45"/>
    </location>
    <ligand>
        <name>FAD</name>
        <dbReference type="ChEBI" id="CHEBI:57692"/>
    </ligand>
</feature>
<evidence type="ECO:0000313" key="7">
    <source>
        <dbReference type="Proteomes" id="UP000235116"/>
    </source>
</evidence>
<dbReference type="InterPro" id="IPR050703">
    <property type="entry name" value="Flavin_MAO"/>
</dbReference>
<evidence type="ECO:0000256" key="2">
    <source>
        <dbReference type="ARBA" id="ARBA00005995"/>
    </source>
</evidence>
<dbReference type="GO" id="GO:0016491">
    <property type="term" value="F:oxidoreductase activity"/>
    <property type="evidence" value="ECO:0007669"/>
    <property type="project" value="UniProtKB-KW"/>
</dbReference>
<evidence type="ECO:0000256" key="3">
    <source>
        <dbReference type="ARBA" id="ARBA00023002"/>
    </source>
</evidence>
<dbReference type="OrthoDB" id="8845488at2"/>
<dbReference type="EMBL" id="CP022684">
    <property type="protein sequence ID" value="AUM14922.1"/>
    <property type="molecule type" value="Genomic_DNA"/>
</dbReference>
<feature type="domain" description="Amine oxidase" evidence="5">
    <location>
        <begin position="24"/>
        <end position="469"/>
    </location>
</feature>
<sequence length="475" mass="51688">MSAGSLTGCFGAKSERVAIVGGGLAGLNAAYQLGKAGLKVNVYEARGRAGGRVRTVHSVLGEGLDTDLGGELVNTDHEDMLTLIDEFGLSVASRIEPNPELDKVAFFYGGRKRSEAEMAEALRPFAAQLMSDAELLDADWDTYAPIFDNQSLAEYLDMHADKIPADPDIRDLMEGAVRVEYGVEPTDSSILQLLYLLPVVDGDHVEVLSTSDEAYVINGGSETVVNSLRAALAGQIHTQRALTKLIQTESGYRLSFDKGRDVEAEYVILALPFSALRNVEIGVELPETLNRFIHEVDLGRNEKVIAGVTQRVWRGPNGFEIEAWNDQTASLLWDSSLRQPELPEGSLTFFVGGNEVDITASGSADEQGSALMGEYSNVIAGLANVSNGKFVRTSWCTTQYIGGGYTNFKPGQYTELAEEWLYIEADDPEEAQEFALDNLIFAGEHTSDEYYGFMNGAVQSGRLAAQRVLRTLEAE</sequence>
<accession>A0A2K9LRK7</accession>